<gene>
    <name evidence="2" type="ORF">Tpal_2369</name>
</gene>
<dbReference type="RefSeq" id="WP_087033921.1">
    <property type="nucleotide sequence ID" value="NZ_FJNE01000008.1"/>
</dbReference>
<keyword evidence="1" id="KW-0812">Transmembrane</keyword>
<accession>A0A143YWS9</accession>
<evidence type="ECO:0000313" key="3">
    <source>
        <dbReference type="Proteomes" id="UP000242754"/>
    </source>
</evidence>
<protein>
    <submittedName>
        <fullName evidence="2">Rna polymerase archaeal subunit p/eukaryotic subunit rpabc4</fullName>
    </submittedName>
</protein>
<sequence length="131" mass="15365">MKEKFRKMMQGRYGMDALSQFLMVVGMVIMILASIVNSSILSFIGYAAVIFVYVRVFSKNYHKCYAQNQKYLLLKNRVRGYFWKKKSIMNQRKTHRIYSCPSCKQNVRVPKGRGKVEIRCPKCSTKFVKKA</sequence>
<organism evidence="2 3">
    <name type="scientific">Trichococcus palustris</name>
    <dbReference type="NCBI Taxonomy" id="140314"/>
    <lineage>
        <taxon>Bacteria</taxon>
        <taxon>Bacillati</taxon>
        <taxon>Bacillota</taxon>
        <taxon>Bacilli</taxon>
        <taxon>Lactobacillales</taxon>
        <taxon>Carnobacteriaceae</taxon>
        <taxon>Trichococcus</taxon>
    </lineage>
</organism>
<dbReference type="EMBL" id="FJNE01000008">
    <property type="protein sequence ID" value="CZQ99421.1"/>
    <property type="molecule type" value="Genomic_DNA"/>
</dbReference>
<dbReference type="Proteomes" id="UP000242754">
    <property type="component" value="Unassembled WGS sequence"/>
</dbReference>
<dbReference type="AlphaFoldDB" id="A0A143YWS9"/>
<proteinExistence type="predicted"/>
<reference evidence="2 3" key="1">
    <citation type="submission" date="2016-02" db="EMBL/GenBank/DDBJ databases">
        <authorList>
            <person name="Wen L."/>
            <person name="He K."/>
            <person name="Yang H."/>
        </authorList>
    </citation>
    <scope>NUCLEOTIDE SEQUENCE [LARGE SCALE GENOMIC DNA]</scope>
    <source>
        <strain evidence="2">Trichococcus palustris</strain>
    </source>
</reference>
<dbReference type="Gene3D" id="2.20.28.30">
    <property type="entry name" value="RNA polymerase ii, chain L"/>
    <property type="match status" value="1"/>
</dbReference>
<keyword evidence="1" id="KW-0472">Membrane</keyword>
<evidence type="ECO:0000256" key="1">
    <source>
        <dbReference type="SAM" id="Phobius"/>
    </source>
</evidence>
<name>A0A143YWS9_9LACT</name>
<feature type="transmembrane region" description="Helical" evidence="1">
    <location>
        <begin position="21"/>
        <end position="54"/>
    </location>
</feature>
<keyword evidence="3" id="KW-1185">Reference proteome</keyword>
<dbReference type="OrthoDB" id="3174166at2"/>
<evidence type="ECO:0000313" key="2">
    <source>
        <dbReference type="EMBL" id="CZQ99421.1"/>
    </source>
</evidence>
<keyword evidence="1" id="KW-1133">Transmembrane helix</keyword>
<dbReference type="STRING" id="140314.SAMN04488076_10770"/>